<dbReference type="SUPFAM" id="SSF54106">
    <property type="entry name" value="LysM domain"/>
    <property type="match status" value="1"/>
</dbReference>
<proteinExistence type="predicted"/>
<feature type="domain" description="LysM" evidence="1">
    <location>
        <begin position="62"/>
        <end position="111"/>
    </location>
</feature>
<keyword evidence="3" id="KW-1185">Reference proteome</keyword>
<dbReference type="PROSITE" id="PS00732">
    <property type="entry name" value="RIBOSOMAL_S16"/>
    <property type="match status" value="1"/>
</dbReference>
<comment type="caution">
    <text evidence="2">The sequence shown here is derived from an EMBL/GenBank/DDBJ whole genome shotgun (WGS) entry which is preliminary data.</text>
</comment>
<organism evidence="2 3">
    <name type="scientific">Microbacterium paludicola</name>
    <dbReference type="NCBI Taxonomy" id="300019"/>
    <lineage>
        <taxon>Bacteria</taxon>
        <taxon>Bacillati</taxon>
        <taxon>Actinomycetota</taxon>
        <taxon>Actinomycetes</taxon>
        <taxon>Micrococcales</taxon>
        <taxon>Microbacteriaceae</taxon>
        <taxon>Microbacterium</taxon>
    </lineage>
</organism>
<evidence type="ECO:0000313" key="3">
    <source>
        <dbReference type="Proteomes" id="UP001260188"/>
    </source>
</evidence>
<dbReference type="Gene3D" id="3.10.350.10">
    <property type="entry name" value="LysM domain"/>
    <property type="match status" value="1"/>
</dbReference>
<evidence type="ECO:0000313" key="2">
    <source>
        <dbReference type="EMBL" id="MDR6165833.1"/>
    </source>
</evidence>
<dbReference type="Pfam" id="PF01476">
    <property type="entry name" value="LysM"/>
    <property type="match status" value="1"/>
</dbReference>
<dbReference type="SMART" id="SM00257">
    <property type="entry name" value="LysM"/>
    <property type="match status" value="1"/>
</dbReference>
<dbReference type="InterPro" id="IPR018392">
    <property type="entry name" value="LysM"/>
</dbReference>
<name>A0ABU1HYA5_9MICO</name>
<dbReference type="EMBL" id="JAVIZA010000001">
    <property type="protein sequence ID" value="MDR6165833.1"/>
    <property type="molecule type" value="Genomic_DNA"/>
</dbReference>
<reference evidence="2 3" key="1">
    <citation type="submission" date="2023-08" db="EMBL/GenBank/DDBJ databases">
        <title>Functional and genomic diversity of the sorghum phyllosphere microbiome.</title>
        <authorList>
            <person name="Shade A."/>
        </authorList>
    </citation>
    <scope>NUCLEOTIDE SEQUENCE [LARGE SCALE GENOMIC DNA]</scope>
    <source>
        <strain evidence="2 3">SORGH_AS_0919</strain>
    </source>
</reference>
<protein>
    <submittedName>
        <fullName evidence="2">Tfp pilus assembly protein FimV</fullName>
    </submittedName>
</protein>
<dbReference type="InterPro" id="IPR020592">
    <property type="entry name" value="Ribosomal_bS16_CS"/>
</dbReference>
<gene>
    <name evidence="2" type="ORF">QE367_000037</name>
</gene>
<sequence length="118" mass="11928">MTTIDARFAPAPRTRLRLTRRGRRVVATIAALPAVVAITAAVLSGGGALASSEVGAPAGSFTTVTVMSGESLWSIAEEVAPAADPRDVVDAIIRLNALGSGQLEAGQTLAIPAEYAAS</sequence>
<accession>A0ABU1HYA5</accession>
<dbReference type="CDD" id="cd00118">
    <property type="entry name" value="LysM"/>
    <property type="match status" value="1"/>
</dbReference>
<dbReference type="InterPro" id="IPR036779">
    <property type="entry name" value="LysM_dom_sf"/>
</dbReference>
<dbReference type="Proteomes" id="UP001260188">
    <property type="component" value="Unassembled WGS sequence"/>
</dbReference>
<dbReference type="RefSeq" id="WP_036304627.1">
    <property type="nucleotide sequence ID" value="NZ_JAVIZA010000001.1"/>
</dbReference>
<dbReference type="PROSITE" id="PS51782">
    <property type="entry name" value="LYSM"/>
    <property type="match status" value="1"/>
</dbReference>
<evidence type="ECO:0000259" key="1">
    <source>
        <dbReference type="PROSITE" id="PS51782"/>
    </source>
</evidence>